<dbReference type="EC" id="2.3.1.46" evidence="4"/>
<evidence type="ECO:0000256" key="2">
    <source>
        <dbReference type="ARBA" id="ARBA00022679"/>
    </source>
</evidence>
<feature type="binding site" evidence="4">
    <location>
        <position position="253"/>
    </location>
    <ligand>
        <name>substrate</name>
    </ligand>
</feature>
<evidence type="ECO:0000313" key="6">
    <source>
        <dbReference type="Proteomes" id="UP000250079"/>
    </source>
</evidence>
<keyword evidence="6" id="KW-1185">Reference proteome</keyword>
<dbReference type="AlphaFoldDB" id="A0A2Z2NMZ4"/>
<keyword evidence="1 4" id="KW-0028">Amino-acid biosynthesis</keyword>
<dbReference type="NCBIfam" id="NF003776">
    <property type="entry name" value="PRK05368.1-3"/>
    <property type="match status" value="1"/>
</dbReference>
<comment type="caution">
    <text evidence="4">Lacks conserved residue(s) required for the propagation of feature annotation.</text>
</comment>
<accession>A0A2Z2NMZ4</accession>
<dbReference type="Gene3D" id="3.40.50.880">
    <property type="match status" value="1"/>
</dbReference>
<dbReference type="InterPro" id="IPR033752">
    <property type="entry name" value="MetA_family"/>
</dbReference>
<evidence type="ECO:0000256" key="3">
    <source>
        <dbReference type="ARBA" id="ARBA00023315"/>
    </source>
</evidence>
<comment type="function">
    <text evidence="4">Transfers a succinyl group from succinyl-CoA to L-homoserine, forming succinyl-L-homoserine.</text>
</comment>
<feature type="site" description="Important for acyl-CoA specificity" evidence="4">
    <location>
        <position position="147"/>
    </location>
</feature>
<comment type="catalytic activity">
    <reaction evidence="4">
        <text>L-homoserine + succinyl-CoA = O-succinyl-L-homoserine + CoA</text>
        <dbReference type="Rhea" id="RHEA:22008"/>
        <dbReference type="ChEBI" id="CHEBI:57287"/>
        <dbReference type="ChEBI" id="CHEBI:57292"/>
        <dbReference type="ChEBI" id="CHEBI:57476"/>
        <dbReference type="ChEBI" id="CHEBI:57661"/>
        <dbReference type="EC" id="2.3.1.46"/>
    </reaction>
</comment>
<keyword evidence="4" id="KW-0486">Methionine biosynthesis</keyword>
<keyword evidence="2 4" id="KW-0808">Transferase</keyword>
<feature type="site" description="Important for acyl-CoA specificity" evidence="4">
    <location>
        <position position="113"/>
    </location>
</feature>
<dbReference type="Proteomes" id="UP000250079">
    <property type="component" value="Chromosome"/>
</dbReference>
<dbReference type="GO" id="GO:0004414">
    <property type="term" value="F:homoserine O-acetyltransferase activity"/>
    <property type="evidence" value="ECO:0007669"/>
    <property type="project" value="UniProtKB-UniRule"/>
</dbReference>
<protein>
    <recommendedName>
        <fullName evidence="4">Homoserine O-succinyltransferase</fullName>
        <shortName evidence="4">HST</shortName>
        <ecNumber evidence="4">2.3.1.46</ecNumber>
    </recommendedName>
    <alternativeName>
        <fullName evidence="4">Homoserine transsuccinylase</fullName>
        <shortName evidence="4">HTS</shortName>
    </alternativeName>
</protein>
<comment type="similarity">
    <text evidence="4">Belongs to the MetA family.</text>
</comment>
<name>A0A2Z2NMZ4_9GAMM</name>
<dbReference type="RefSeq" id="WP_088916576.1">
    <property type="nucleotide sequence ID" value="NZ_CP018632.1"/>
</dbReference>
<sequence>MPLVAHNDLPSFERLREEGYRILSPERAREQNIRALHIGLLNMMPDAALEATERQFFRLVGSSNPISQFCIHPFTLDEIPRGEAAKQHISRYYEPFAKIQELGLDALIISGANVTNADLSEEIFWNPLLKVIDWADANVTSTLCSCLASHAVLLARYNIRRRSLPKKCWGVFEHDVVRKDHPLVQDINTRLFVPHSRFNEITEQQLTEAGLHVLISGEEPGVQLAVSPDGFRSLFMQGHPEYDSVSLLKEYKRDVGGFVSGQLPAYPPIPRHYFDRYNKALFDEYKERVHQMILARAESGITSESAPQHATPRFPENLALDRLTNTWHDSGEALVGNWIGLVYQVTNRLRELPFMDGVDPDDPLGWLAGDVSRLT</sequence>
<gene>
    <name evidence="5" type="primary">metA</name>
    <name evidence="4" type="synonym">metAS</name>
    <name evidence="5" type="ORF">IMCC3135_04925</name>
</gene>
<dbReference type="PANTHER" id="PTHR20919:SF0">
    <property type="entry name" value="HOMOSERINE O-SUCCINYLTRANSFERASE"/>
    <property type="match status" value="1"/>
</dbReference>
<feature type="active site" description="Acyl-thioester intermediate" evidence="4">
    <location>
        <position position="146"/>
    </location>
</feature>
<dbReference type="Pfam" id="PF04204">
    <property type="entry name" value="HTS"/>
    <property type="match status" value="1"/>
</dbReference>
<dbReference type="UniPathway" id="UPA00051">
    <property type="reaction ID" value="UER00075"/>
</dbReference>
<evidence type="ECO:0000313" key="5">
    <source>
        <dbReference type="EMBL" id="ASJ71098.1"/>
    </source>
</evidence>
<keyword evidence="4" id="KW-0963">Cytoplasm</keyword>
<feature type="active site" description="Proton acceptor" evidence="4">
    <location>
        <position position="239"/>
    </location>
</feature>
<feature type="site" description="Important for substrate specificity" evidence="4">
    <location>
        <position position="196"/>
    </location>
</feature>
<dbReference type="PANTHER" id="PTHR20919">
    <property type="entry name" value="HOMOSERINE O-SUCCINYLTRANSFERASE"/>
    <property type="match status" value="1"/>
</dbReference>
<dbReference type="GO" id="GO:0009086">
    <property type="term" value="P:methionine biosynthetic process"/>
    <property type="evidence" value="ECO:0007669"/>
    <property type="project" value="UniProtKB-UniRule"/>
</dbReference>
<keyword evidence="3 4" id="KW-0012">Acyltransferase</keyword>
<dbReference type="HAMAP" id="MF_00295">
    <property type="entry name" value="MetA_acyltransf"/>
    <property type="match status" value="1"/>
</dbReference>
<proteinExistence type="inferred from homology"/>
<dbReference type="InterPro" id="IPR029062">
    <property type="entry name" value="Class_I_gatase-like"/>
</dbReference>
<feature type="binding site" evidence="4">
    <location>
        <position position="167"/>
    </location>
    <ligand>
        <name>substrate</name>
    </ligand>
</feature>
<dbReference type="EMBL" id="CP018632">
    <property type="protein sequence ID" value="ASJ71098.1"/>
    <property type="molecule type" value="Genomic_DNA"/>
</dbReference>
<feature type="binding site" evidence="4">
    <location>
        <position position="196"/>
    </location>
    <ligand>
        <name>substrate</name>
    </ligand>
</feature>
<evidence type="ECO:0000256" key="1">
    <source>
        <dbReference type="ARBA" id="ARBA00022605"/>
    </source>
</evidence>
<dbReference type="SUPFAM" id="SSF52317">
    <property type="entry name" value="Class I glutamine amidotransferase-like"/>
    <property type="match status" value="1"/>
</dbReference>
<dbReference type="KEGG" id="gai:IMCC3135_04925"/>
<feature type="active site" evidence="4">
    <location>
        <position position="241"/>
    </location>
</feature>
<reference evidence="5 6" key="1">
    <citation type="submission" date="2016-12" db="EMBL/GenBank/DDBJ databases">
        <authorList>
            <person name="Song W.-J."/>
            <person name="Kurnit D.M."/>
        </authorList>
    </citation>
    <scope>NUCLEOTIDE SEQUENCE [LARGE SCALE GENOMIC DNA]</scope>
    <source>
        <strain evidence="5 6">IMCC3135</strain>
    </source>
</reference>
<dbReference type="OrthoDB" id="9772423at2"/>
<comment type="subcellular location">
    <subcellularLocation>
        <location evidence="4">Cytoplasm</location>
    </subcellularLocation>
</comment>
<dbReference type="GO" id="GO:0005737">
    <property type="term" value="C:cytoplasm"/>
    <property type="evidence" value="ECO:0007669"/>
    <property type="project" value="UniProtKB-SubCell"/>
</dbReference>
<dbReference type="GO" id="GO:0008899">
    <property type="term" value="F:homoserine O-succinyltransferase activity"/>
    <property type="evidence" value="ECO:0007669"/>
    <property type="project" value="UniProtKB-EC"/>
</dbReference>
<organism evidence="5 6">
    <name type="scientific">Granulosicoccus antarcticus IMCC3135</name>
    <dbReference type="NCBI Taxonomy" id="1192854"/>
    <lineage>
        <taxon>Bacteria</taxon>
        <taxon>Pseudomonadati</taxon>
        <taxon>Pseudomonadota</taxon>
        <taxon>Gammaproteobacteria</taxon>
        <taxon>Chromatiales</taxon>
        <taxon>Granulosicoccaceae</taxon>
        <taxon>Granulosicoccus</taxon>
    </lineage>
</organism>
<evidence type="ECO:0000256" key="4">
    <source>
        <dbReference type="HAMAP-Rule" id="MF_00295"/>
    </source>
</evidence>
<comment type="pathway">
    <text evidence="4">Amino-acid biosynthesis; L-methionine biosynthesis via de novo pathway; O-succinyl-L-homoserine from L-homoserine: step 1/1.</text>
</comment>